<comment type="similarity">
    <text evidence="6">Belongs to the ferredoxin--NADP reductase type 2 family.</text>
</comment>
<keyword evidence="5 6" id="KW-0560">Oxidoreductase</keyword>
<evidence type="ECO:0000256" key="5">
    <source>
        <dbReference type="ARBA" id="ARBA00023002"/>
    </source>
</evidence>
<name>A0AB73A744_ENTFC</name>
<gene>
    <name evidence="10" type="ORF">D356_02402</name>
</gene>
<protein>
    <recommendedName>
        <fullName evidence="6">Ferredoxin--NADP reductase</fullName>
        <shortName evidence="6">FNR</shortName>
        <shortName evidence="6">Fd-NADP(+) reductase</shortName>
        <ecNumber evidence="6">1.18.1.2</ecNumber>
    </recommendedName>
</protein>
<proteinExistence type="inferred from homology"/>
<dbReference type="Proteomes" id="UP000014622">
    <property type="component" value="Unassembled WGS sequence"/>
</dbReference>
<dbReference type="GO" id="GO:0050660">
    <property type="term" value="F:flavin adenine dinucleotide binding"/>
    <property type="evidence" value="ECO:0007669"/>
    <property type="project" value="UniProtKB-UniRule"/>
</dbReference>
<comment type="cofactor">
    <cofactor evidence="6">
        <name>FAD</name>
        <dbReference type="ChEBI" id="CHEBI:57692"/>
    </cofactor>
    <text evidence="6">Binds 1 FAD per subunit.</text>
</comment>
<evidence type="ECO:0000259" key="9">
    <source>
        <dbReference type="Pfam" id="PF07992"/>
    </source>
</evidence>
<dbReference type="InterPro" id="IPR050097">
    <property type="entry name" value="Ferredoxin-NADP_redctase_2"/>
</dbReference>
<dbReference type="InterPro" id="IPR036188">
    <property type="entry name" value="FAD/NAD-bd_sf"/>
</dbReference>
<comment type="catalytic activity">
    <reaction evidence="6">
        <text>2 reduced [2Fe-2S]-[ferredoxin] + NADP(+) + H(+) = 2 oxidized [2Fe-2S]-[ferredoxin] + NADPH</text>
        <dbReference type="Rhea" id="RHEA:20125"/>
        <dbReference type="Rhea" id="RHEA-COMP:10000"/>
        <dbReference type="Rhea" id="RHEA-COMP:10001"/>
        <dbReference type="ChEBI" id="CHEBI:15378"/>
        <dbReference type="ChEBI" id="CHEBI:33737"/>
        <dbReference type="ChEBI" id="CHEBI:33738"/>
        <dbReference type="ChEBI" id="CHEBI:57783"/>
        <dbReference type="ChEBI" id="CHEBI:58349"/>
        <dbReference type="EC" id="1.18.1.2"/>
    </reaction>
</comment>
<evidence type="ECO:0000256" key="2">
    <source>
        <dbReference type="ARBA" id="ARBA00022630"/>
    </source>
</evidence>
<accession>A0AB73A744</accession>
<evidence type="ECO:0000256" key="6">
    <source>
        <dbReference type="HAMAP-Rule" id="MF_01685"/>
    </source>
</evidence>
<evidence type="ECO:0000256" key="7">
    <source>
        <dbReference type="SAM" id="MobiDB-lite"/>
    </source>
</evidence>
<dbReference type="SUPFAM" id="SSF51905">
    <property type="entry name" value="FAD/NAD(P)-binding domain"/>
    <property type="match status" value="1"/>
</dbReference>
<dbReference type="EMBL" id="ATIT01000120">
    <property type="protein sequence ID" value="EPI09703.1"/>
    <property type="molecule type" value="Genomic_DNA"/>
</dbReference>
<dbReference type="HAMAP" id="MF_01685">
    <property type="entry name" value="FENR2"/>
    <property type="match status" value="1"/>
</dbReference>
<dbReference type="GO" id="GO:0050661">
    <property type="term" value="F:NADP binding"/>
    <property type="evidence" value="ECO:0007669"/>
    <property type="project" value="UniProtKB-UniRule"/>
</dbReference>
<comment type="caution">
    <text evidence="10">The sequence shown here is derived from an EMBL/GenBank/DDBJ whole genome shotgun (WGS) entry which is preliminary data.</text>
</comment>
<evidence type="ECO:0000256" key="4">
    <source>
        <dbReference type="ARBA" id="ARBA00022857"/>
    </source>
</evidence>
<comment type="subunit">
    <text evidence="1 6">Homodimer.</text>
</comment>
<dbReference type="GO" id="GO:0004324">
    <property type="term" value="F:ferredoxin-NADP+ reductase activity"/>
    <property type="evidence" value="ECO:0007669"/>
    <property type="project" value="UniProtKB-UniRule"/>
</dbReference>
<keyword evidence="4 6" id="KW-0521">NADP</keyword>
<dbReference type="AlphaFoldDB" id="A0AB73A744"/>
<comment type="caution">
    <text evidence="6">Lacks conserved residue(s) required for the propagation of feature annotation.</text>
</comment>
<dbReference type="Pfam" id="PF07992">
    <property type="entry name" value="Pyr_redox_2"/>
    <property type="match status" value="1"/>
</dbReference>
<feature type="region of interest" description="Disordered" evidence="7">
    <location>
        <begin position="319"/>
        <end position="339"/>
    </location>
</feature>
<evidence type="ECO:0000256" key="8">
    <source>
        <dbReference type="SAM" id="Phobius"/>
    </source>
</evidence>
<organism evidence="10 11">
    <name type="scientific">Enterococcus faecium SD2A-2</name>
    <dbReference type="NCBI Taxonomy" id="1244154"/>
    <lineage>
        <taxon>Bacteria</taxon>
        <taxon>Bacillati</taxon>
        <taxon>Bacillota</taxon>
        <taxon>Bacilli</taxon>
        <taxon>Lactobacillales</taxon>
        <taxon>Enterococcaceae</taxon>
        <taxon>Enterococcus</taxon>
    </lineage>
</organism>
<dbReference type="InterPro" id="IPR022890">
    <property type="entry name" value="Fd--NADP_Rdtase_type_2"/>
</dbReference>
<sequence>MKREEFFMEIYDITIIGAGPVGMFAAFYAGMRQAKTKIIDSLPQLGGQLATLYPEKYIYDIPGYPAIKASELIDQLEKQLTTFNHTFHLKEEVLSLTREDEVIEITTNKGIHYSKAVILALGNGSFQPRKLNLDNAETFENHGLDYFVNDLMKYAGKKVAIAGGGDSAIDWALMLEPIASEVYLIHRRPEFRAHEHSVSRLKSSSVNLLTPYLIDGLSGNDGELSDIRLKKVKSDETIDLMIDALIVNYGFTSNLEHLSSWGLDSTRNAITVKSDMSTSIPGVYAAGDICTYEGKVKLIATGLGEAPTAVNNALHYINPKERTQPGHSTSLYDKNLRPS</sequence>
<keyword evidence="8" id="KW-0472">Membrane</keyword>
<dbReference type="InterPro" id="IPR023753">
    <property type="entry name" value="FAD/NAD-binding_dom"/>
</dbReference>
<dbReference type="PRINTS" id="PR00368">
    <property type="entry name" value="FADPNR"/>
</dbReference>
<keyword evidence="8" id="KW-0812">Transmembrane</keyword>
<feature type="binding site" evidence="6">
    <location>
        <position position="93"/>
    </location>
    <ligand>
        <name>FAD</name>
        <dbReference type="ChEBI" id="CHEBI:57692"/>
    </ligand>
</feature>
<feature type="binding site" evidence="6">
    <location>
        <position position="329"/>
    </location>
    <ligand>
        <name>FAD</name>
        <dbReference type="ChEBI" id="CHEBI:57692"/>
    </ligand>
</feature>
<evidence type="ECO:0000313" key="10">
    <source>
        <dbReference type="EMBL" id="EPI09703.1"/>
    </source>
</evidence>
<keyword evidence="3 6" id="KW-0274">FAD</keyword>
<reference evidence="10 11" key="1">
    <citation type="submission" date="2013-06" db="EMBL/GenBank/DDBJ databases">
        <authorList>
            <person name="Weinstock G."/>
            <person name="Sodergren E."/>
            <person name="Lobos E.A."/>
            <person name="Fulton L."/>
            <person name="Fulton R."/>
            <person name="Courtney L."/>
            <person name="Fronick C."/>
            <person name="O'Laughlin M."/>
            <person name="Godfrey J."/>
            <person name="Wilson R.M."/>
            <person name="Miner T."/>
            <person name="Farmer C."/>
            <person name="Delehaunty K."/>
            <person name="Cordes M."/>
            <person name="Minx P."/>
            <person name="Tomlinson C."/>
            <person name="Chen J."/>
            <person name="Wollam A."/>
            <person name="Pepin K.H."/>
            <person name="Bhonagiri V."/>
            <person name="Zhang X."/>
            <person name="Warren W."/>
            <person name="Mitreva M."/>
            <person name="Mardis E.R."/>
            <person name="Wilson R.K."/>
        </authorList>
    </citation>
    <scope>NUCLEOTIDE SEQUENCE [LARGE SCALE GENOMIC DNA]</scope>
    <source>
        <strain evidence="10 11">SD2A-2</strain>
    </source>
</reference>
<feature type="binding site" evidence="6">
    <location>
        <position position="48"/>
    </location>
    <ligand>
        <name>FAD</name>
        <dbReference type="ChEBI" id="CHEBI:57692"/>
    </ligand>
</feature>
<evidence type="ECO:0000256" key="1">
    <source>
        <dbReference type="ARBA" id="ARBA00011738"/>
    </source>
</evidence>
<dbReference type="PANTHER" id="PTHR48105">
    <property type="entry name" value="THIOREDOXIN REDUCTASE 1-RELATED-RELATED"/>
    <property type="match status" value="1"/>
</dbReference>
<dbReference type="EC" id="1.18.1.2" evidence="6"/>
<feature type="binding site" evidence="6">
    <location>
        <position position="53"/>
    </location>
    <ligand>
        <name>FAD</name>
        <dbReference type="ChEBI" id="CHEBI:57692"/>
    </ligand>
</feature>
<feature type="domain" description="FAD/NAD(P)-binding" evidence="9">
    <location>
        <begin position="11"/>
        <end position="310"/>
    </location>
</feature>
<dbReference type="Gene3D" id="3.50.50.60">
    <property type="entry name" value="FAD/NAD(P)-binding domain"/>
    <property type="match status" value="2"/>
</dbReference>
<evidence type="ECO:0000256" key="3">
    <source>
        <dbReference type="ARBA" id="ARBA00022827"/>
    </source>
</evidence>
<feature type="transmembrane region" description="Helical" evidence="8">
    <location>
        <begin position="6"/>
        <end position="29"/>
    </location>
</feature>
<dbReference type="PRINTS" id="PR00469">
    <property type="entry name" value="PNDRDTASEII"/>
</dbReference>
<feature type="binding site" evidence="6">
    <location>
        <position position="126"/>
    </location>
    <ligand>
        <name>FAD</name>
        <dbReference type="ChEBI" id="CHEBI:57692"/>
    </ligand>
</feature>
<keyword evidence="2 6" id="KW-0285">Flavoprotein</keyword>
<evidence type="ECO:0000313" key="11">
    <source>
        <dbReference type="Proteomes" id="UP000014622"/>
    </source>
</evidence>
<feature type="binding site" evidence="6">
    <location>
        <position position="288"/>
    </location>
    <ligand>
        <name>FAD</name>
        <dbReference type="ChEBI" id="CHEBI:57692"/>
    </ligand>
</feature>
<keyword evidence="8" id="KW-1133">Transmembrane helix</keyword>
<feature type="binding site" evidence="6">
    <location>
        <position position="40"/>
    </location>
    <ligand>
        <name>FAD</name>
        <dbReference type="ChEBI" id="CHEBI:57692"/>
    </ligand>
</feature>